<keyword evidence="1" id="KW-0472">Membrane</keyword>
<dbReference type="Pfam" id="PF00899">
    <property type="entry name" value="ThiF"/>
    <property type="match status" value="1"/>
</dbReference>
<keyword evidence="4" id="KW-1185">Reference proteome</keyword>
<dbReference type="EMBL" id="AYKW01000023">
    <property type="protein sequence ID" value="PIL28975.1"/>
    <property type="molecule type" value="Genomic_DNA"/>
</dbReference>
<organism evidence="3 4">
    <name type="scientific">Ganoderma sinense ZZ0214-1</name>
    <dbReference type="NCBI Taxonomy" id="1077348"/>
    <lineage>
        <taxon>Eukaryota</taxon>
        <taxon>Fungi</taxon>
        <taxon>Dikarya</taxon>
        <taxon>Basidiomycota</taxon>
        <taxon>Agaricomycotina</taxon>
        <taxon>Agaricomycetes</taxon>
        <taxon>Polyporales</taxon>
        <taxon>Polyporaceae</taxon>
        <taxon>Ganoderma</taxon>
    </lineage>
</organism>
<dbReference type="GO" id="GO:0008641">
    <property type="term" value="F:ubiquitin-like modifier activating enzyme activity"/>
    <property type="evidence" value="ECO:0007669"/>
    <property type="project" value="InterPro"/>
</dbReference>
<reference evidence="3 4" key="1">
    <citation type="journal article" date="2015" name="Sci. Rep.">
        <title>Chromosome-level genome map provides insights into diverse defense mechanisms in the medicinal fungus Ganoderma sinense.</title>
        <authorList>
            <person name="Zhu Y."/>
            <person name="Xu J."/>
            <person name="Sun C."/>
            <person name="Zhou S."/>
            <person name="Xu H."/>
            <person name="Nelson D.R."/>
            <person name="Qian J."/>
            <person name="Song J."/>
            <person name="Luo H."/>
            <person name="Xiang L."/>
            <person name="Li Y."/>
            <person name="Xu Z."/>
            <person name="Ji A."/>
            <person name="Wang L."/>
            <person name="Lu S."/>
            <person name="Hayward A."/>
            <person name="Sun W."/>
            <person name="Li X."/>
            <person name="Schwartz D.C."/>
            <person name="Wang Y."/>
            <person name="Chen S."/>
        </authorList>
    </citation>
    <scope>NUCLEOTIDE SEQUENCE [LARGE SCALE GENOMIC DNA]</scope>
    <source>
        <strain evidence="3 4">ZZ0214-1</strain>
    </source>
</reference>
<dbReference type="GO" id="GO:0061503">
    <property type="term" value="F:tRNA threonylcarbamoyladenosine dehydratase"/>
    <property type="evidence" value="ECO:0007669"/>
    <property type="project" value="TreeGrafter"/>
</dbReference>
<dbReference type="Proteomes" id="UP000230002">
    <property type="component" value="Unassembled WGS sequence"/>
</dbReference>
<evidence type="ECO:0000259" key="2">
    <source>
        <dbReference type="Pfam" id="PF00899"/>
    </source>
</evidence>
<dbReference type="PANTHER" id="PTHR43267:SF2">
    <property type="entry name" value="TRNA THREONYLCARBAMOYLADENOSINE DEHYDRATASE 1-RELATED"/>
    <property type="match status" value="1"/>
</dbReference>
<dbReference type="AlphaFoldDB" id="A0A2G8S5F1"/>
<sequence length="154" mass="16965">MSLDLHSHRTQLVLTALGAAAITAGVFSGYQQYVKQQKRRSLNQDVHRSLKANVKGKQKDLLHEDDGHPEIHLGGVDDNHGVPLAYDEELVREQLARNYAFFGDEGMARIRESTVVIVGCGGVGSWAAVMLARSGVKKLRLVDFDQVTLSSLNR</sequence>
<evidence type="ECO:0000313" key="3">
    <source>
        <dbReference type="EMBL" id="PIL28975.1"/>
    </source>
</evidence>
<feature type="domain" description="THIF-type NAD/FAD binding fold" evidence="2">
    <location>
        <begin position="96"/>
        <end position="154"/>
    </location>
</feature>
<protein>
    <recommendedName>
        <fullName evidence="2">THIF-type NAD/FAD binding fold domain-containing protein</fullName>
    </recommendedName>
</protein>
<dbReference type="PANTHER" id="PTHR43267">
    <property type="entry name" value="TRNA THREONYLCARBAMOYLADENOSINE DEHYDRATASE"/>
    <property type="match status" value="1"/>
</dbReference>
<evidence type="ECO:0000256" key="1">
    <source>
        <dbReference type="SAM" id="Phobius"/>
    </source>
</evidence>
<dbReference type="InterPro" id="IPR045886">
    <property type="entry name" value="ThiF/MoeB/HesA"/>
</dbReference>
<dbReference type="InterPro" id="IPR035985">
    <property type="entry name" value="Ubiquitin-activating_enz"/>
</dbReference>
<feature type="transmembrane region" description="Helical" evidence="1">
    <location>
        <begin position="12"/>
        <end position="30"/>
    </location>
</feature>
<dbReference type="Gene3D" id="3.40.50.720">
    <property type="entry name" value="NAD(P)-binding Rossmann-like Domain"/>
    <property type="match status" value="1"/>
</dbReference>
<dbReference type="OrthoDB" id="3268678at2759"/>
<gene>
    <name evidence="3" type="ORF">GSI_09022</name>
</gene>
<dbReference type="STRING" id="1077348.A0A2G8S5F1"/>
<evidence type="ECO:0000313" key="4">
    <source>
        <dbReference type="Proteomes" id="UP000230002"/>
    </source>
</evidence>
<comment type="caution">
    <text evidence="3">The sequence shown here is derived from an EMBL/GenBank/DDBJ whole genome shotgun (WGS) entry which is preliminary data.</text>
</comment>
<accession>A0A2G8S5F1</accession>
<proteinExistence type="predicted"/>
<keyword evidence="1" id="KW-1133">Transmembrane helix</keyword>
<keyword evidence="1" id="KW-0812">Transmembrane</keyword>
<dbReference type="SUPFAM" id="SSF69572">
    <property type="entry name" value="Activating enzymes of the ubiquitin-like proteins"/>
    <property type="match status" value="1"/>
</dbReference>
<dbReference type="InterPro" id="IPR000594">
    <property type="entry name" value="ThiF_NAD_FAD-bd"/>
</dbReference>
<dbReference type="GO" id="GO:0005741">
    <property type="term" value="C:mitochondrial outer membrane"/>
    <property type="evidence" value="ECO:0007669"/>
    <property type="project" value="TreeGrafter"/>
</dbReference>
<name>A0A2G8S5F1_9APHY</name>
<dbReference type="GO" id="GO:0061504">
    <property type="term" value="P:cyclic threonylcarbamoyladenosine biosynthetic process"/>
    <property type="evidence" value="ECO:0007669"/>
    <property type="project" value="TreeGrafter"/>
</dbReference>